<gene>
    <name evidence="2" type="ORF">GSH16_08790</name>
</gene>
<evidence type="ECO:0000313" key="2">
    <source>
        <dbReference type="EMBL" id="MXU65544.1"/>
    </source>
</evidence>
<organism evidence="2 3">
    <name type="scientific">Oceanomicrobium pacificus</name>
    <dbReference type="NCBI Taxonomy" id="2692916"/>
    <lineage>
        <taxon>Bacteria</taxon>
        <taxon>Pseudomonadati</taxon>
        <taxon>Pseudomonadota</taxon>
        <taxon>Alphaproteobacteria</taxon>
        <taxon>Rhodobacterales</taxon>
        <taxon>Paracoccaceae</taxon>
        <taxon>Oceanomicrobium</taxon>
    </lineage>
</organism>
<keyword evidence="1" id="KW-0732">Signal</keyword>
<accession>A0A6B0TWL0</accession>
<evidence type="ECO:0000313" key="3">
    <source>
        <dbReference type="Proteomes" id="UP000436016"/>
    </source>
</evidence>
<comment type="caution">
    <text evidence="2">The sequence shown here is derived from an EMBL/GenBank/DDBJ whole genome shotgun (WGS) entry which is preliminary data.</text>
</comment>
<sequence>MNRLPVLLATALTLAPLPAALCAAPLTAPDFEAMVEGHKFDFTLNGMPFGREQYLPGRQVLWQGPGGACQYGRWYPAGDAICFEYDEIPDPFCWTVERSADRVEVTLLPSEAGITVDMVGPTDSQMMSCPLPGLGV</sequence>
<keyword evidence="3" id="KW-1185">Reference proteome</keyword>
<dbReference type="Proteomes" id="UP000436016">
    <property type="component" value="Unassembled WGS sequence"/>
</dbReference>
<dbReference type="EMBL" id="WUWG01000003">
    <property type="protein sequence ID" value="MXU65544.1"/>
    <property type="molecule type" value="Genomic_DNA"/>
</dbReference>
<protein>
    <submittedName>
        <fullName evidence="2">Uncharacterized protein</fullName>
    </submittedName>
</protein>
<feature type="chain" id="PRO_5025541456" evidence="1">
    <location>
        <begin position="24"/>
        <end position="136"/>
    </location>
</feature>
<dbReference type="AlphaFoldDB" id="A0A6B0TWL0"/>
<name>A0A6B0TWL0_9RHOB</name>
<feature type="signal peptide" evidence="1">
    <location>
        <begin position="1"/>
        <end position="23"/>
    </location>
</feature>
<dbReference type="RefSeq" id="WP_160854112.1">
    <property type="nucleotide sequence ID" value="NZ_WUWG01000003.1"/>
</dbReference>
<reference evidence="2 3" key="1">
    <citation type="submission" date="2019-12" db="EMBL/GenBank/DDBJ databases">
        <title>Strain KN286 was isolated from seawater, which was collected from Caroline Seamount in the tropical western Pacific.</title>
        <authorList>
            <person name="Wang Q."/>
        </authorList>
    </citation>
    <scope>NUCLEOTIDE SEQUENCE [LARGE SCALE GENOMIC DNA]</scope>
    <source>
        <strain evidence="2 3">KN286</strain>
    </source>
</reference>
<proteinExistence type="predicted"/>
<evidence type="ECO:0000256" key="1">
    <source>
        <dbReference type="SAM" id="SignalP"/>
    </source>
</evidence>